<dbReference type="FunFam" id="3.40.50.720:FF:000240">
    <property type="entry name" value="SDR family oxidoreductase"/>
    <property type="match status" value="1"/>
</dbReference>
<dbReference type="PRINTS" id="PR00081">
    <property type="entry name" value="GDHRDH"/>
</dbReference>
<evidence type="ECO:0000256" key="4">
    <source>
        <dbReference type="ARBA" id="ARBA00060719"/>
    </source>
</evidence>
<gene>
    <name evidence="7" type="ORF">PV07_08418</name>
</gene>
<dbReference type="SUPFAM" id="SSF51735">
    <property type="entry name" value="NAD(P)-binding Rossmann-fold domains"/>
    <property type="match status" value="1"/>
</dbReference>
<evidence type="ECO:0000256" key="3">
    <source>
        <dbReference type="ARBA" id="ARBA00023002"/>
    </source>
</evidence>
<dbReference type="InterPro" id="IPR002347">
    <property type="entry name" value="SDR_fam"/>
</dbReference>
<evidence type="ECO:0000256" key="2">
    <source>
        <dbReference type="ARBA" id="ARBA00022857"/>
    </source>
</evidence>
<evidence type="ECO:0000313" key="7">
    <source>
        <dbReference type="EMBL" id="KIW25221.1"/>
    </source>
</evidence>
<dbReference type="Pfam" id="PF13561">
    <property type="entry name" value="adh_short_C2"/>
    <property type="match status" value="1"/>
</dbReference>
<dbReference type="AlphaFoldDB" id="A0A0D1ZBV2"/>
<dbReference type="InterPro" id="IPR036291">
    <property type="entry name" value="NAD(P)-bd_dom_sf"/>
</dbReference>
<dbReference type="PROSITE" id="PS00061">
    <property type="entry name" value="ADH_SHORT"/>
    <property type="match status" value="1"/>
</dbReference>
<comment type="pathway">
    <text evidence="4">Carbohydrate metabolism; D-arabinitol metabolism.</text>
</comment>
<name>A0A0D1ZBV2_9EURO</name>
<keyword evidence="3" id="KW-0560">Oxidoreductase</keyword>
<sequence length="311" mass="32808">MGELQPATSVPVEDAREMLASRIIPTMTLSSSSNPLTAPCISSTSSLSHTATATERFKVEGGAILTGGAGSLGLVAARALIEHGLSVVCLFDLPGTLKSSEAQVDTLRKDFPHQVYTYAVDVTCPQAVEEAVQQAVATAQSIDILCCFAGIVDCVHSIAASSQQFRKVIDVNLVGSFHCARAVAKHMIEQKRGGSIVLTSSISAHPTNFPQPQLAYNVSKAAVSHMTRNLAAEWAVHGIRVNSISPGYMDTVLNAGDSLKPIRDIWASHCPFGRMGDIEEITGPIILLSSRRAGGYITGADLLVDGGAMCF</sequence>
<evidence type="ECO:0000256" key="6">
    <source>
        <dbReference type="ARBA" id="ARBA00070881"/>
    </source>
</evidence>
<dbReference type="GO" id="GO:0050664">
    <property type="term" value="F:oxidoreductase activity, acting on NAD(P)H, oxygen as acceptor"/>
    <property type="evidence" value="ECO:0007669"/>
    <property type="project" value="TreeGrafter"/>
</dbReference>
<accession>A0A0D1ZBV2</accession>
<dbReference type="RefSeq" id="XP_016245437.1">
    <property type="nucleotide sequence ID" value="XM_016395581.1"/>
</dbReference>
<dbReference type="Proteomes" id="UP000054466">
    <property type="component" value="Unassembled WGS sequence"/>
</dbReference>
<evidence type="ECO:0000313" key="8">
    <source>
        <dbReference type="Proteomes" id="UP000054466"/>
    </source>
</evidence>
<dbReference type="PRINTS" id="PR00080">
    <property type="entry name" value="SDRFAMILY"/>
</dbReference>
<evidence type="ECO:0000256" key="1">
    <source>
        <dbReference type="ARBA" id="ARBA00006484"/>
    </source>
</evidence>
<reference evidence="7 8" key="1">
    <citation type="submission" date="2015-01" db="EMBL/GenBank/DDBJ databases">
        <title>The Genome Sequence of Cladophialophora immunda CBS83496.</title>
        <authorList>
            <consortium name="The Broad Institute Genomics Platform"/>
            <person name="Cuomo C."/>
            <person name="de Hoog S."/>
            <person name="Gorbushina A."/>
            <person name="Stielow B."/>
            <person name="Teixiera M."/>
            <person name="Abouelleil A."/>
            <person name="Chapman S.B."/>
            <person name="Priest M."/>
            <person name="Young S.K."/>
            <person name="Wortman J."/>
            <person name="Nusbaum C."/>
            <person name="Birren B."/>
        </authorList>
    </citation>
    <scope>NUCLEOTIDE SEQUENCE [LARGE SCALE GENOMIC DNA]</scope>
    <source>
        <strain evidence="7 8">CBS 83496</strain>
    </source>
</reference>
<dbReference type="OrthoDB" id="47007at2759"/>
<organism evidence="7 8">
    <name type="scientific">Cladophialophora immunda</name>
    <dbReference type="NCBI Taxonomy" id="569365"/>
    <lineage>
        <taxon>Eukaryota</taxon>
        <taxon>Fungi</taxon>
        <taxon>Dikarya</taxon>
        <taxon>Ascomycota</taxon>
        <taxon>Pezizomycotina</taxon>
        <taxon>Eurotiomycetes</taxon>
        <taxon>Chaetothyriomycetidae</taxon>
        <taxon>Chaetothyriales</taxon>
        <taxon>Herpotrichiellaceae</taxon>
        <taxon>Cladophialophora</taxon>
    </lineage>
</organism>
<evidence type="ECO:0000256" key="5">
    <source>
        <dbReference type="ARBA" id="ARBA00066831"/>
    </source>
</evidence>
<protein>
    <recommendedName>
        <fullName evidence="6">D-arabinitol 2-dehydrogenase [ribulose-forming]</fullName>
        <ecNumber evidence="5">1.1.1.250</ecNumber>
    </recommendedName>
</protein>
<keyword evidence="8" id="KW-1185">Reference proteome</keyword>
<dbReference type="Gene3D" id="3.40.50.720">
    <property type="entry name" value="NAD(P)-binding Rossmann-like Domain"/>
    <property type="match status" value="1"/>
</dbReference>
<dbReference type="VEuPathDB" id="FungiDB:PV07_08418"/>
<dbReference type="HOGENOM" id="CLU_010194_1_1_1"/>
<dbReference type="GeneID" id="27347612"/>
<dbReference type="GO" id="GO:0005975">
    <property type="term" value="P:carbohydrate metabolic process"/>
    <property type="evidence" value="ECO:0007669"/>
    <property type="project" value="UniProtKB-ARBA"/>
</dbReference>
<dbReference type="PANTHER" id="PTHR43008">
    <property type="entry name" value="BENZIL REDUCTASE"/>
    <property type="match status" value="1"/>
</dbReference>
<proteinExistence type="inferred from homology"/>
<dbReference type="InterPro" id="IPR020904">
    <property type="entry name" value="Sc_DH/Rdtase_CS"/>
</dbReference>
<keyword evidence="2" id="KW-0521">NADP</keyword>
<dbReference type="GO" id="GO:0047038">
    <property type="term" value="F:D-arabinitol 2-dehydrogenase activity"/>
    <property type="evidence" value="ECO:0007669"/>
    <property type="project" value="UniProtKB-EC"/>
</dbReference>
<dbReference type="EMBL" id="KN847044">
    <property type="protein sequence ID" value="KIW25221.1"/>
    <property type="molecule type" value="Genomic_DNA"/>
</dbReference>
<dbReference type="STRING" id="569365.A0A0D1ZBV2"/>
<dbReference type="PANTHER" id="PTHR43008:SF4">
    <property type="entry name" value="CHAIN DEHYDROGENASE, PUTATIVE (AFU_ORTHOLOGUE AFUA_4G08710)-RELATED"/>
    <property type="match status" value="1"/>
</dbReference>
<dbReference type="EC" id="1.1.1.250" evidence="5"/>
<comment type="similarity">
    <text evidence="1">Belongs to the short-chain dehydrogenases/reductases (SDR) family.</text>
</comment>